<name>A0A427B1D5_ENSVE</name>
<dbReference type="EMBL" id="AMZH03000719">
    <property type="protein sequence ID" value="RRT82328.1"/>
    <property type="molecule type" value="Genomic_DNA"/>
</dbReference>
<feature type="region of interest" description="Disordered" evidence="1">
    <location>
        <begin position="49"/>
        <end position="81"/>
    </location>
</feature>
<evidence type="ECO:0000256" key="1">
    <source>
        <dbReference type="SAM" id="MobiDB-lite"/>
    </source>
</evidence>
<dbReference type="Proteomes" id="UP000287651">
    <property type="component" value="Unassembled WGS sequence"/>
</dbReference>
<organism evidence="2 3">
    <name type="scientific">Ensete ventricosum</name>
    <name type="common">Abyssinian banana</name>
    <name type="synonym">Musa ensete</name>
    <dbReference type="NCBI Taxonomy" id="4639"/>
    <lineage>
        <taxon>Eukaryota</taxon>
        <taxon>Viridiplantae</taxon>
        <taxon>Streptophyta</taxon>
        <taxon>Embryophyta</taxon>
        <taxon>Tracheophyta</taxon>
        <taxon>Spermatophyta</taxon>
        <taxon>Magnoliopsida</taxon>
        <taxon>Liliopsida</taxon>
        <taxon>Zingiberales</taxon>
        <taxon>Musaceae</taxon>
        <taxon>Ensete</taxon>
    </lineage>
</organism>
<proteinExistence type="predicted"/>
<feature type="compositionally biased region" description="Low complexity" evidence="1">
    <location>
        <begin position="166"/>
        <end position="175"/>
    </location>
</feature>
<feature type="compositionally biased region" description="Basic residues" evidence="1">
    <location>
        <begin position="106"/>
        <end position="115"/>
    </location>
</feature>
<dbReference type="AlphaFoldDB" id="A0A427B1D5"/>
<feature type="region of interest" description="Disordered" evidence="1">
    <location>
        <begin position="98"/>
        <end position="127"/>
    </location>
</feature>
<accession>A0A427B1D5</accession>
<feature type="compositionally biased region" description="Basic residues" evidence="1">
    <location>
        <begin position="49"/>
        <end position="60"/>
    </location>
</feature>
<evidence type="ECO:0000313" key="3">
    <source>
        <dbReference type="Proteomes" id="UP000287651"/>
    </source>
</evidence>
<gene>
    <name evidence="2" type="ORF">B296_00000675</name>
</gene>
<evidence type="ECO:0000313" key="2">
    <source>
        <dbReference type="EMBL" id="RRT82328.1"/>
    </source>
</evidence>
<reference evidence="2 3" key="1">
    <citation type="journal article" date="2014" name="Agronomy (Basel)">
        <title>A Draft Genome Sequence for Ensete ventricosum, the Drought-Tolerant Tree Against Hunger.</title>
        <authorList>
            <person name="Harrison J."/>
            <person name="Moore K.A."/>
            <person name="Paszkiewicz K."/>
            <person name="Jones T."/>
            <person name="Grant M."/>
            <person name="Ambacheew D."/>
            <person name="Muzemil S."/>
            <person name="Studholme D.J."/>
        </authorList>
    </citation>
    <scope>NUCLEOTIDE SEQUENCE [LARGE SCALE GENOMIC DNA]</scope>
</reference>
<comment type="caution">
    <text evidence="2">The sequence shown here is derived from an EMBL/GenBank/DDBJ whole genome shotgun (WGS) entry which is preliminary data.</text>
</comment>
<feature type="region of interest" description="Disordered" evidence="1">
    <location>
        <begin position="145"/>
        <end position="196"/>
    </location>
</feature>
<protein>
    <submittedName>
        <fullName evidence="2">Uncharacterized protein</fullName>
    </submittedName>
</protein>
<sequence>MPGPLAPRPVEHFRRGMLGAHLCSFRREKGLPLPWHSTRKAAKGRTIIKRQRNGARRAKQQKPAQAAMEAKGRDGPPASASVETAVAAVAAAPLLTGETLAEAPRRRASGSKRKASASSSSTPVKRQAKERNLLHHLFPVHNGPCTRARQSPHKHAAASHRPVEHAAASAWASEARGTDASASGGPIKAEEDEDVEEPLVDVEFEAVRSRGVDVHAVPTAAGELSDQNWNLGDKETFVVGIRYSVYC</sequence>